<organism evidence="3 4">
    <name type="scientific">Rhipicephalus microplus</name>
    <name type="common">Cattle tick</name>
    <name type="synonym">Boophilus microplus</name>
    <dbReference type="NCBI Taxonomy" id="6941"/>
    <lineage>
        <taxon>Eukaryota</taxon>
        <taxon>Metazoa</taxon>
        <taxon>Ecdysozoa</taxon>
        <taxon>Arthropoda</taxon>
        <taxon>Chelicerata</taxon>
        <taxon>Arachnida</taxon>
        <taxon>Acari</taxon>
        <taxon>Parasitiformes</taxon>
        <taxon>Ixodida</taxon>
        <taxon>Ixodoidea</taxon>
        <taxon>Ixodidae</taxon>
        <taxon>Rhipicephalinae</taxon>
        <taxon>Rhipicephalus</taxon>
        <taxon>Boophilus</taxon>
    </lineage>
</organism>
<protein>
    <recommendedName>
        <fullName evidence="5">Malate dehydrogenase</fullName>
    </recommendedName>
</protein>
<dbReference type="AlphaFoldDB" id="A0A9J6EMA2"/>
<dbReference type="Gene3D" id="1.10.1530.10">
    <property type="match status" value="1"/>
</dbReference>
<keyword evidence="4" id="KW-1185">Reference proteome</keyword>
<dbReference type="Pfam" id="PF02615">
    <property type="entry name" value="Ldh_2"/>
    <property type="match status" value="1"/>
</dbReference>
<dbReference type="SUPFAM" id="SSF89733">
    <property type="entry name" value="L-sulfolactate dehydrogenase-like"/>
    <property type="match status" value="1"/>
</dbReference>
<evidence type="ECO:0000313" key="4">
    <source>
        <dbReference type="Proteomes" id="UP000821866"/>
    </source>
</evidence>
<evidence type="ECO:0000313" key="3">
    <source>
        <dbReference type="EMBL" id="KAH8035498.1"/>
    </source>
</evidence>
<accession>A0A9J6EMA2</accession>
<reference evidence="3" key="1">
    <citation type="journal article" date="2020" name="Cell">
        <title>Large-Scale Comparative Analyses of Tick Genomes Elucidate Their Genetic Diversity and Vector Capacities.</title>
        <authorList>
            <consortium name="Tick Genome and Microbiome Consortium (TIGMIC)"/>
            <person name="Jia N."/>
            <person name="Wang J."/>
            <person name="Shi W."/>
            <person name="Du L."/>
            <person name="Sun Y."/>
            <person name="Zhan W."/>
            <person name="Jiang J.F."/>
            <person name="Wang Q."/>
            <person name="Zhang B."/>
            <person name="Ji P."/>
            <person name="Bell-Sakyi L."/>
            <person name="Cui X.M."/>
            <person name="Yuan T.T."/>
            <person name="Jiang B.G."/>
            <person name="Yang W.F."/>
            <person name="Lam T.T."/>
            <person name="Chang Q.C."/>
            <person name="Ding S.J."/>
            <person name="Wang X.J."/>
            <person name="Zhu J.G."/>
            <person name="Ruan X.D."/>
            <person name="Zhao L."/>
            <person name="Wei J.T."/>
            <person name="Ye R.Z."/>
            <person name="Que T.C."/>
            <person name="Du C.H."/>
            <person name="Zhou Y.H."/>
            <person name="Cheng J.X."/>
            <person name="Dai P.F."/>
            <person name="Guo W.B."/>
            <person name="Han X.H."/>
            <person name="Huang E.J."/>
            <person name="Li L.F."/>
            <person name="Wei W."/>
            <person name="Gao Y.C."/>
            <person name="Liu J.Z."/>
            <person name="Shao H.Z."/>
            <person name="Wang X."/>
            <person name="Wang C.C."/>
            <person name="Yang T.C."/>
            <person name="Huo Q.B."/>
            <person name="Li W."/>
            <person name="Chen H.Y."/>
            <person name="Chen S.E."/>
            <person name="Zhou L.G."/>
            <person name="Ni X.B."/>
            <person name="Tian J.H."/>
            <person name="Sheng Y."/>
            <person name="Liu T."/>
            <person name="Pan Y.S."/>
            <person name="Xia L.Y."/>
            <person name="Li J."/>
            <person name="Zhao F."/>
            <person name="Cao W.C."/>
        </authorList>
    </citation>
    <scope>NUCLEOTIDE SEQUENCE</scope>
    <source>
        <strain evidence="3">Rmic-2018</strain>
    </source>
</reference>
<dbReference type="InterPro" id="IPR043143">
    <property type="entry name" value="Mal/L-sulf/L-lact_DH-like_NADP"/>
</dbReference>
<comment type="caution">
    <text evidence="3">The sequence shown here is derived from an EMBL/GenBank/DDBJ whole genome shotgun (WGS) entry which is preliminary data.</text>
</comment>
<comment type="similarity">
    <text evidence="1">Belongs to the LDH2/MDH2 oxidoreductase family.</text>
</comment>
<dbReference type="Gene3D" id="3.30.1370.60">
    <property type="entry name" value="Hypothetical oxidoreductase yiak, domain 2"/>
    <property type="match status" value="1"/>
</dbReference>
<dbReference type="GO" id="GO:0016491">
    <property type="term" value="F:oxidoreductase activity"/>
    <property type="evidence" value="ECO:0007669"/>
    <property type="project" value="UniProtKB-KW"/>
</dbReference>
<dbReference type="VEuPathDB" id="VectorBase:LOC119180687"/>
<gene>
    <name evidence="3" type="ORF">HPB51_005780</name>
</gene>
<name>A0A9J6EMA2_RHIMP</name>
<dbReference type="InterPro" id="IPR043144">
    <property type="entry name" value="Mal/L-sulf/L-lact_DH-like_ah"/>
</dbReference>
<sequence length="254" mass="27410">MQAASSALRVVRLFLRSPFPPSSFVRSSPASTTVVRMAAASVKQDNGIVVPKEEMRAFIVRCMRKVGTDDAHAQALAEVLVAGDYRGHFSHGMNRLQMYVTDIEKGVCEPSGKPVVINELGATALVDGKNLLGPVVGKFCMELAIQKAQQAGIGWVVAKGSNHYGIAGYYSMMASSRGMIGMSCTNASPLVAPSGGRKVEMQHRKGEAIPSGWGINGSGEVAITHRYLQYRAYHYLYLRRSGAHVIDAFRQCGC</sequence>
<evidence type="ECO:0000256" key="1">
    <source>
        <dbReference type="ARBA" id="ARBA00006056"/>
    </source>
</evidence>
<dbReference type="EMBL" id="JABSTU010000003">
    <property type="protein sequence ID" value="KAH8035498.1"/>
    <property type="molecule type" value="Genomic_DNA"/>
</dbReference>
<dbReference type="Proteomes" id="UP000821866">
    <property type="component" value="Chromosome 11"/>
</dbReference>
<dbReference type="PANTHER" id="PTHR11091">
    <property type="entry name" value="OXIDOREDUCTASE-RELATED"/>
    <property type="match status" value="1"/>
</dbReference>
<dbReference type="PANTHER" id="PTHR11091:SF0">
    <property type="entry name" value="MALATE DEHYDROGENASE"/>
    <property type="match status" value="1"/>
</dbReference>
<keyword evidence="2" id="KW-0560">Oxidoreductase</keyword>
<reference evidence="3" key="2">
    <citation type="submission" date="2021-09" db="EMBL/GenBank/DDBJ databases">
        <authorList>
            <person name="Jia N."/>
            <person name="Wang J."/>
            <person name="Shi W."/>
            <person name="Du L."/>
            <person name="Sun Y."/>
            <person name="Zhan W."/>
            <person name="Jiang J."/>
            <person name="Wang Q."/>
            <person name="Zhang B."/>
            <person name="Ji P."/>
            <person name="Sakyi L.B."/>
            <person name="Cui X."/>
            <person name="Yuan T."/>
            <person name="Jiang B."/>
            <person name="Yang W."/>
            <person name="Lam T.T.-Y."/>
            <person name="Chang Q."/>
            <person name="Ding S."/>
            <person name="Wang X."/>
            <person name="Zhu J."/>
            <person name="Ruan X."/>
            <person name="Zhao L."/>
            <person name="Wei J."/>
            <person name="Que T."/>
            <person name="Du C."/>
            <person name="Cheng J."/>
            <person name="Dai P."/>
            <person name="Han X."/>
            <person name="Huang E."/>
            <person name="Gao Y."/>
            <person name="Liu J."/>
            <person name="Shao H."/>
            <person name="Ye R."/>
            <person name="Li L."/>
            <person name="Wei W."/>
            <person name="Wang X."/>
            <person name="Wang C."/>
            <person name="Huo Q."/>
            <person name="Li W."/>
            <person name="Guo W."/>
            <person name="Chen H."/>
            <person name="Chen S."/>
            <person name="Zhou L."/>
            <person name="Zhou L."/>
            <person name="Ni X."/>
            <person name="Tian J."/>
            <person name="Zhou Y."/>
            <person name="Sheng Y."/>
            <person name="Liu T."/>
            <person name="Pan Y."/>
            <person name="Xia L."/>
            <person name="Li J."/>
            <person name="Zhao F."/>
            <person name="Cao W."/>
        </authorList>
    </citation>
    <scope>NUCLEOTIDE SEQUENCE</scope>
    <source>
        <strain evidence="3">Rmic-2018</strain>
        <tissue evidence="3">Larvae</tissue>
    </source>
</reference>
<dbReference type="InterPro" id="IPR003767">
    <property type="entry name" value="Malate/L-lactate_DH-like"/>
</dbReference>
<proteinExistence type="inferred from homology"/>
<evidence type="ECO:0000256" key="2">
    <source>
        <dbReference type="ARBA" id="ARBA00023002"/>
    </source>
</evidence>
<evidence type="ECO:0008006" key="5">
    <source>
        <dbReference type="Google" id="ProtNLM"/>
    </source>
</evidence>
<dbReference type="InterPro" id="IPR036111">
    <property type="entry name" value="Mal/L-sulfo/L-lacto_DH-like_sf"/>
</dbReference>